<dbReference type="Gene3D" id="3.40.50.2000">
    <property type="entry name" value="Glycogen Phosphorylase B"/>
    <property type="match status" value="2"/>
</dbReference>
<evidence type="ECO:0000313" key="5">
    <source>
        <dbReference type="Proteomes" id="UP000231553"/>
    </source>
</evidence>
<feature type="region of interest" description="Disordered" evidence="1">
    <location>
        <begin position="392"/>
        <end position="450"/>
    </location>
</feature>
<comment type="caution">
    <text evidence="4">The sequence shown here is derived from an EMBL/GenBank/DDBJ whole genome shotgun (WGS) entry which is preliminary data.</text>
</comment>
<evidence type="ECO:0000313" key="4">
    <source>
        <dbReference type="EMBL" id="PJE37298.1"/>
    </source>
</evidence>
<dbReference type="EMBL" id="PGTB01000017">
    <property type="protein sequence ID" value="PJE37298.1"/>
    <property type="molecule type" value="Genomic_DNA"/>
</dbReference>
<dbReference type="Pfam" id="PF13579">
    <property type="entry name" value="Glyco_trans_4_4"/>
    <property type="match status" value="1"/>
</dbReference>
<dbReference type="InterPro" id="IPR001296">
    <property type="entry name" value="Glyco_trans_1"/>
</dbReference>
<dbReference type="GO" id="GO:0016757">
    <property type="term" value="F:glycosyltransferase activity"/>
    <property type="evidence" value="ECO:0007669"/>
    <property type="project" value="InterPro"/>
</dbReference>
<organism evidence="4 5">
    <name type="scientific">Pseudooceanicola lipolyticus</name>
    <dbReference type="NCBI Taxonomy" id="2029104"/>
    <lineage>
        <taxon>Bacteria</taxon>
        <taxon>Pseudomonadati</taxon>
        <taxon>Pseudomonadota</taxon>
        <taxon>Alphaproteobacteria</taxon>
        <taxon>Rhodobacterales</taxon>
        <taxon>Paracoccaceae</taxon>
        <taxon>Pseudooceanicola</taxon>
    </lineage>
</organism>
<reference evidence="4 5" key="1">
    <citation type="journal article" date="2018" name="Int. J. Syst. Evol. Microbiol.">
        <title>Pseudooceanicola lipolyticus sp. nov., a marine alphaproteobacterium, reclassification of Oceanicola flagellatus as Pseudooceanicola flagellatus comb. nov. and emended description of the genus Pseudooceanicola.</title>
        <authorList>
            <person name="Huang M.-M."/>
            <person name="Guo L.-L."/>
            <person name="Wu Y.-H."/>
            <person name="Lai Q.-L."/>
            <person name="Shao Z.-Z."/>
            <person name="Wang C.-S."/>
            <person name="Wu M."/>
            <person name="Xu X.-W."/>
        </authorList>
    </citation>
    <scope>NUCLEOTIDE SEQUENCE [LARGE SCALE GENOMIC DNA]</scope>
    <source>
        <strain evidence="4 5">157</strain>
    </source>
</reference>
<evidence type="ECO:0000259" key="3">
    <source>
        <dbReference type="Pfam" id="PF13579"/>
    </source>
</evidence>
<dbReference type="SUPFAM" id="SSF53756">
    <property type="entry name" value="UDP-Glycosyltransferase/glycogen phosphorylase"/>
    <property type="match status" value="1"/>
</dbReference>
<feature type="domain" description="Glycosyl transferase family 1" evidence="2">
    <location>
        <begin position="205"/>
        <end position="362"/>
    </location>
</feature>
<protein>
    <submittedName>
        <fullName evidence="4">Transferase</fullName>
    </submittedName>
</protein>
<dbReference type="PANTHER" id="PTHR12526">
    <property type="entry name" value="GLYCOSYLTRANSFERASE"/>
    <property type="match status" value="1"/>
</dbReference>
<evidence type="ECO:0000256" key="1">
    <source>
        <dbReference type="SAM" id="MobiDB-lite"/>
    </source>
</evidence>
<proteinExistence type="predicted"/>
<feature type="domain" description="Glycosyltransferase subfamily 4-like N-terminal" evidence="3">
    <location>
        <begin position="15"/>
        <end position="182"/>
    </location>
</feature>
<dbReference type="Pfam" id="PF00534">
    <property type="entry name" value="Glycos_transf_1"/>
    <property type="match status" value="1"/>
</dbReference>
<accession>A0A2M8J3G4</accession>
<gene>
    <name evidence="4" type="ORF">CVM52_07445</name>
</gene>
<sequence>MRILRLILTVDPAYGGPIAGISAITPCLAARGHSTTIASLDAPDAAFLAGQSRGIGARIVPLGPGRFRCRYTGRLRQWLAAQAAGFDIAVLHGLWNYAVIGGGHGLKAAGLPYVVYAHGMMDPYFARIAPWKFRAKRLAWTLTQGAVLHHAQRVLFTSQQEQRLATRTFPRPRYHARVIAYGAKAATVASEETGALVAALPRLRGRRYLLYLGRIHEKKGADLLLDAFARLAASDPALDLVIAGPEPDGFGQRLRQQARALGIAHRLHWPGMIRGAVKTAAFGGAEAFVLPSHQENFGIAVVEALSHGCPVLISDQVNICSEIAQAGAGLVAPDTPDGVVQLLTRWSALPAGQRAAMARSARRLFQERFTPQAAAADLDEVLTAAIRSGARTAGKAARPLPVPPALRAAQSGSGAGPTRHKPSAPHPAQYGAASSARPPAPPAAPIGNSP</sequence>
<dbReference type="OrthoDB" id="9790710at2"/>
<dbReference type="InterPro" id="IPR028098">
    <property type="entry name" value="Glyco_trans_4-like_N"/>
</dbReference>
<dbReference type="AlphaFoldDB" id="A0A2M8J3G4"/>
<name>A0A2M8J3G4_9RHOB</name>
<keyword evidence="4" id="KW-0808">Transferase</keyword>
<dbReference type="Proteomes" id="UP000231553">
    <property type="component" value="Unassembled WGS sequence"/>
</dbReference>
<evidence type="ECO:0000259" key="2">
    <source>
        <dbReference type="Pfam" id="PF00534"/>
    </source>
</evidence>
<keyword evidence="5" id="KW-1185">Reference proteome</keyword>